<dbReference type="PANTHER" id="PTHR22925">
    <property type="entry name" value="GLYCOSYL HYDROLASE 43 FAMILY MEMBER"/>
    <property type="match status" value="1"/>
</dbReference>
<keyword evidence="2 4" id="KW-0378">Hydrolase</keyword>
<accession>W0FGJ4</accession>
<dbReference type="EMBL" id="KC246775">
    <property type="protein sequence ID" value="AHF23791.1"/>
    <property type="molecule type" value="Genomic_DNA"/>
</dbReference>
<proteinExistence type="inferred from homology"/>
<evidence type="ECO:0000256" key="2">
    <source>
        <dbReference type="ARBA" id="ARBA00022801"/>
    </source>
</evidence>
<evidence type="ECO:0000256" key="3">
    <source>
        <dbReference type="ARBA" id="ARBA00023295"/>
    </source>
</evidence>
<evidence type="ECO:0000313" key="5">
    <source>
        <dbReference type="EMBL" id="AHF23791.1"/>
    </source>
</evidence>
<dbReference type="GO" id="GO:0005975">
    <property type="term" value="P:carbohydrate metabolic process"/>
    <property type="evidence" value="ECO:0007669"/>
    <property type="project" value="InterPro"/>
</dbReference>
<name>W0FGJ4_9BACT</name>
<protein>
    <submittedName>
        <fullName evidence="5">Glycoside hydrolase family 28</fullName>
    </submittedName>
</protein>
<comment type="similarity">
    <text evidence="1 4">Belongs to the glycosyl hydrolase 43 family.</text>
</comment>
<keyword evidence="3 4" id="KW-0326">Glycosidase</keyword>
<dbReference type="CDD" id="cd18826">
    <property type="entry name" value="GH43_CtGH43-like"/>
    <property type="match status" value="1"/>
</dbReference>
<dbReference type="SUPFAM" id="SSF75005">
    <property type="entry name" value="Arabinanase/levansucrase/invertase"/>
    <property type="match status" value="1"/>
</dbReference>
<dbReference type="GO" id="GO:0004553">
    <property type="term" value="F:hydrolase activity, hydrolyzing O-glycosyl compounds"/>
    <property type="evidence" value="ECO:0007669"/>
    <property type="project" value="InterPro"/>
</dbReference>
<evidence type="ECO:0000256" key="4">
    <source>
        <dbReference type="RuleBase" id="RU361187"/>
    </source>
</evidence>
<sequence>MLDGGFFKKEDPSMQRAIYPGQEWLDTNGRPIQAHGGSILPADGFYYWYGENKEKTDGKNGIWHWGVRCYRSRDLYNWEDCGLIIPPDEKDERSPLHPASMMDRPHILYNARTEKYVCWLKIMEKNGEQTETVLTAEHILGPYTIVRKGLRPLGMSAGDFDLAAAPDGKGYYFFERVHSETIIADLTEDYTNVTGYYSTHFPQPQPPYVREATAHFIRRGRHYLVTSGTTGYLPNPSQIAVADTWHGPYRVLGDPHPGDESQTSFHSQITSVFKVPGKKDLYIALADRWAPAFMHLRYQDYGEWFRLRFAQERTPAEEARMAELQKLLPPDSAMDTSKARYVWLPFRFEGEMGILDWREQWSLDEFE</sequence>
<dbReference type="Pfam" id="PF04616">
    <property type="entry name" value="Glyco_hydro_43"/>
    <property type="match status" value="1"/>
</dbReference>
<organism evidence="5">
    <name type="scientific">uncultured bacterium Contig140</name>
    <dbReference type="NCBI Taxonomy" id="1393424"/>
    <lineage>
        <taxon>Bacteria</taxon>
        <taxon>environmental samples</taxon>
    </lineage>
</organism>
<dbReference type="Gene3D" id="2.115.10.20">
    <property type="entry name" value="Glycosyl hydrolase domain, family 43"/>
    <property type="match status" value="1"/>
</dbReference>
<evidence type="ECO:0000256" key="1">
    <source>
        <dbReference type="ARBA" id="ARBA00009865"/>
    </source>
</evidence>
<dbReference type="PANTHER" id="PTHR22925:SF3">
    <property type="entry name" value="GLYCOSYL HYDROLASE FAMILY PROTEIN 43"/>
    <property type="match status" value="1"/>
</dbReference>
<reference evidence="5" key="1">
    <citation type="journal article" date="2013" name="PLoS ONE">
        <title>Metagenomic insights into the carbohydrate-active enzymes carried by the microorganisms adhering to solid digesta in the rumen of cows.</title>
        <authorList>
            <person name="Wang L."/>
            <person name="Hatem A."/>
            <person name="Catalyurek U.V."/>
            <person name="Morrison M."/>
            <person name="Yu Z."/>
        </authorList>
    </citation>
    <scope>NUCLEOTIDE SEQUENCE</scope>
</reference>
<dbReference type="InterPro" id="IPR023296">
    <property type="entry name" value="Glyco_hydro_beta-prop_sf"/>
</dbReference>
<dbReference type="InterPro" id="IPR006710">
    <property type="entry name" value="Glyco_hydro_43"/>
</dbReference>
<dbReference type="AlphaFoldDB" id="W0FGJ4"/>